<dbReference type="Proteomes" id="UP001230188">
    <property type="component" value="Unassembled WGS sequence"/>
</dbReference>
<dbReference type="SMART" id="SM01190">
    <property type="entry name" value="EMP24_GP25L"/>
    <property type="match status" value="1"/>
</dbReference>
<keyword evidence="11" id="KW-1185">Reference proteome</keyword>
<dbReference type="InterPro" id="IPR015720">
    <property type="entry name" value="Emp24-like"/>
</dbReference>
<accession>A0AAD7XGK6</accession>
<feature type="chain" id="PRO_5041965657" description="GOLD domain-containing protein" evidence="8">
    <location>
        <begin position="25"/>
        <end position="200"/>
    </location>
</feature>
<evidence type="ECO:0000256" key="1">
    <source>
        <dbReference type="ARBA" id="ARBA00004479"/>
    </source>
</evidence>
<protein>
    <recommendedName>
        <fullName evidence="9">GOLD domain-containing protein</fullName>
    </recommendedName>
</protein>
<evidence type="ECO:0000256" key="3">
    <source>
        <dbReference type="ARBA" id="ARBA00022692"/>
    </source>
</evidence>
<gene>
    <name evidence="10" type="ORF">CTAYLR_001364</name>
</gene>
<reference evidence="10" key="1">
    <citation type="submission" date="2023-01" db="EMBL/GenBank/DDBJ databases">
        <title>Metagenome sequencing of chrysophaentin producing Chrysophaeum taylorii.</title>
        <authorList>
            <person name="Davison J."/>
            <person name="Bewley C."/>
        </authorList>
    </citation>
    <scope>NUCLEOTIDE SEQUENCE</scope>
    <source>
        <strain evidence="10">NIES-1699</strain>
    </source>
</reference>
<evidence type="ECO:0000313" key="11">
    <source>
        <dbReference type="Proteomes" id="UP001230188"/>
    </source>
</evidence>
<comment type="caution">
    <text evidence="10">The sequence shown here is derived from an EMBL/GenBank/DDBJ whole genome shotgun (WGS) entry which is preliminary data.</text>
</comment>
<dbReference type="AlphaFoldDB" id="A0AAD7XGK6"/>
<evidence type="ECO:0000313" key="10">
    <source>
        <dbReference type="EMBL" id="KAJ8598498.1"/>
    </source>
</evidence>
<evidence type="ECO:0000256" key="7">
    <source>
        <dbReference type="SAM" id="Phobius"/>
    </source>
</evidence>
<dbReference type="Pfam" id="PF01105">
    <property type="entry name" value="EMP24_GP25L"/>
    <property type="match status" value="1"/>
</dbReference>
<evidence type="ECO:0000256" key="2">
    <source>
        <dbReference type="ARBA" id="ARBA00007104"/>
    </source>
</evidence>
<evidence type="ECO:0000256" key="4">
    <source>
        <dbReference type="ARBA" id="ARBA00022729"/>
    </source>
</evidence>
<keyword evidence="4 8" id="KW-0732">Signal</keyword>
<sequence length="200" mass="22879">MLRLVSLCRLVGAMFLVLEDKSECFNVEQPVETRMKVRYEIPSLEKLTPSETKNGVKVALTDRRSETVFFSKTIADHAGELELVTQAASPHQLCFKATRGPLRFDIDIDVGFPDKYYDDLVADHKMDKLQIEVVKLNDELAEILSEADYMKDKEVKFHKKSERVNLAAIWWPVLQLAILVVTALFGVKNLKHFFSAKSLY</sequence>
<feature type="signal peptide" evidence="8">
    <location>
        <begin position="1"/>
        <end position="24"/>
    </location>
</feature>
<dbReference type="InterPro" id="IPR009038">
    <property type="entry name" value="GOLD_dom"/>
</dbReference>
<comment type="similarity">
    <text evidence="2">Belongs to the EMP24/GP25L family.</text>
</comment>
<feature type="transmembrane region" description="Helical" evidence="7">
    <location>
        <begin position="169"/>
        <end position="187"/>
    </location>
</feature>
<feature type="domain" description="GOLD" evidence="9">
    <location>
        <begin position="13"/>
        <end position="195"/>
    </location>
</feature>
<proteinExistence type="inferred from homology"/>
<dbReference type="GO" id="GO:0016020">
    <property type="term" value="C:membrane"/>
    <property type="evidence" value="ECO:0007669"/>
    <property type="project" value="UniProtKB-SubCell"/>
</dbReference>
<organism evidence="10 11">
    <name type="scientific">Chrysophaeum taylorii</name>
    <dbReference type="NCBI Taxonomy" id="2483200"/>
    <lineage>
        <taxon>Eukaryota</taxon>
        <taxon>Sar</taxon>
        <taxon>Stramenopiles</taxon>
        <taxon>Ochrophyta</taxon>
        <taxon>Pelagophyceae</taxon>
        <taxon>Pelagomonadales</taxon>
        <taxon>Pelagomonadaceae</taxon>
        <taxon>Chrysophaeum</taxon>
    </lineage>
</organism>
<keyword evidence="3 7" id="KW-0812">Transmembrane</keyword>
<evidence type="ECO:0000259" key="9">
    <source>
        <dbReference type="SMART" id="SM01190"/>
    </source>
</evidence>
<keyword evidence="6 7" id="KW-0472">Membrane</keyword>
<evidence type="ECO:0000256" key="8">
    <source>
        <dbReference type="SAM" id="SignalP"/>
    </source>
</evidence>
<evidence type="ECO:0000256" key="6">
    <source>
        <dbReference type="ARBA" id="ARBA00023136"/>
    </source>
</evidence>
<evidence type="ECO:0000256" key="5">
    <source>
        <dbReference type="ARBA" id="ARBA00022989"/>
    </source>
</evidence>
<keyword evidence="5 7" id="KW-1133">Transmembrane helix</keyword>
<dbReference type="EMBL" id="JAQMWT010000671">
    <property type="protein sequence ID" value="KAJ8598498.1"/>
    <property type="molecule type" value="Genomic_DNA"/>
</dbReference>
<dbReference type="PANTHER" id="PTHR22811">
    <property type="entry name" value="TRANSMEMBRANE EMP24 DOMAIN-CONTAINING PROTEIN"/>
    <property type="match status" value="1"/>
</dbReference>
<name>A0AAD7XGK6_9STRA</name>
<comment type="subcellular location">
    <subcellularLocation>
        <location evidence="1">Membrane</location>
        <topology evidence="1">Single-pass type I membrane protein</topology>
    </subcellularLocation>
</comment>